<protein>
    <submittedName>
        <fullName evidence="1">Uncharacterized protein</fullName>
    </submittedName>
</protein>
<proteinExistence type="predicted"/>
<sequence>MSVFEDNRNGDGFRFRIRINRLRQSDRDLPPFIDPVFGLHYLPAVNGDFTAFDQRLDAIAAERWDMGGQHGIKTLSVVVCGNPQIVLQIRICRILLTGV</sequence>
<keyword evidence="2" id="KW-1185">Reference proteome</keyword>
<dbReference type="Proteomes" id="UP000605148">
    <property type="component" value="Unassembled WGS sequence"/>
</dbReference>
<dbReference type="EMBL" id="BMFA01000001">
    <property type="protein sequence ID" value="GGB32996.1"/>
    <property type="molecule type" value="Genomic_DNA"/>
</dbReference>
<dbReference type="AlphaFoldDB" id="A0A916T7C2"/>
<evidence type="ECO:0000313" key="2">
    <source>
        <dbReference type="Proteomes" id="UP000605148"/>
    </source>
</evidence>
<organism evidence="1 2">
    <name type="scientific">Roseibium aquae</name>
    <dbReference type="NCBI Taxonomy" id="1323746"/>
    <lineage>
        <taxon>Bacteria</taxon>
        <taxon>Pseudomonadati</taxon>
        <taxon>Pseudomonadota</taxon>
        <taxon>Alphaproteobacteria</taxon>
        <taxon>Hyphomicrobiales</taxon>
        <taxon>Stappiaceae</taxon>
        <taxon>Roseibium</taxon>
    </lineage>
</organism>
<comment type="caution">
    <text evidence="1">The sequence shown here is derived from an EMBL/GenBank/DDBJ whole genome shotgun (WGS) entry which is preliminary data.</text>
</comment>
<accession>A0A916T7C2</accession>
<reference evidence="1" key="1">
    <citation type="journal article" date="2014" name="Int. J. Syst. Evol. Microbiol.">
        <title>Complete genome sequence of Corynebacterium casei LMG S-19264T (=DSM 44701T), isolated from a smear-ripened cheese.</title>
        <authorList>
            <consortium name="US DOE Joint Genome Institute (JGI-PGF)"/>
            <person name="Walter F."/>
            <person name="Albersmeier A."/>
            <person name="Kalinowski J."/>
            <person name="Ruckert C."/>
        </authorList>
    </citation>
    <scope>NUCLEOTIDE SEQUENCE</scope>
    <source>
        <strain evidence="1">CGMCC 1.12426</strain>
    </source>
</reference>
<gene>
    <name evidence="1" type="ORF">GCM10011316_01360</name>
</gene>
<name>A0A916T7C2_9HYPH</name>
<evidence type="ECO:0000313" key="1">
    <source>
        <dbReference type="EMBL" id="GGB32996.1"/>
    </source>
</evidence>
<reference evidence="1" key="2">
    <citation type="submission" date="2020-09" db="EMBL/GenBank/DDBJ databases">
        <authorList>
            <person name="Sun Q."/>
            <person name="Zhou Y."/>
        </authorList>
    </citation>
    <scope>NUCLEOTIDE SEQUENCE</scope>
    <source>
        <strain evidence="1">CGMCC 1.12426</strain>
    </source>
</reference>